<dbReference type="EMBL" id="CP144531">
    <property type="protein sequence ID" value="WWC59607.1"/>
    <property type="molecule type" value="Genomic_DNA"/>
</dbReference>
<feature type="region of interest" description="Disordered" evidence="8">
    <location>
        <begin position="408"/>
        <end position="427"/>
    </location>
</feature>
<dbReference type="PROSITE" id="PS51914">
    <property type="entry name" value="MRH"/>
    <property type="match status" value="1"/>
</dbReference>
<dbReference type="GeneID" id="28965394"/>
<dbReference type="InterPro" id="IPR045149">
    <property type="entry name" value="OS-9-like"/>
</dbReference>
<evidence type="ECO:0000313" key="13">
    <source>
        <dbReference type="Proteomes" id="UP000078595"/>
    </source>
</evidence>
<evidence type="ECO:0000313" key="12">
    <source>
        <dbReference type="EMBL" id="WWC59607.1"/>
    </source>
</evidence>
<feature type="region of interest" description="Disordered" evidence="8">
    <location>
        <begin position="489"/>
        <end position="513"/>
    </location>
</feature>
<proteinExistence type="inferred from homology"/>
<evidence type="ECO:0000256" key="1">
    <source>
        <dbReference type="ARBA" id="ARBA00004367"/>
    </source>
</evidence>
<dbReference type="GO" id="GO:0005789">
    <property type="term" value="C:endoplasmic reticulum membrane"/>
    <property type="evidence" value="ECO:0007669"/>
    <property type="project" value="UniProtKB-SubCell"/>
</dbReference>
<sequence>MSRNLLIYLCALSSLSSTSSLRQGGNQLRDLYAYPKYEVQFLNDLPLSQSDAERVKSLGLGNEQDWLQGNLGGSSGRRLSDGNEEAAIKDSLEVIPMNFAHPSEEAGSVPYPYLCLMPSKNATDTQTAMIDSLDQVVESEDELDPIQGWQAMSHLDGKCLFTKQGWFTYSYCHNSHIRQFHAAPHPHPHPPGGLVPVEDTKYDAYTLGQVSPGSRQRFAAGQHRVGGGVDAEKIRGKSNTNAAGSESQSESGSEIDSLSTSASTSSKKSNQPTISFGSNQSSSRYLIQRWSYGTRCDKTGKPREVEVQIHCSMTTGDMIYMIKELSICQYVIIIHSPYLCSLPGFKNHQENMVNKIENAPIRCRQVVDDEEFQKWENEQSLKKQNQASEDTLNGNILELDGTIGRGDIRGKESLYSKRPTGADVPPSELGIDQQGIKHHFGLKGPEQMFGTEQAHEGEELEIVFEGSDVDDESLRKMLKQALELLGKNTLPQDKGVESEQEGQATDQDEGEGEGEQVIFYTWEEGDEGPVLVDADLVILDETETAEQDEVPEKEKQEKARVELGKKEKSVLQQVVRNFLQQKGKAERSSDENEEEKTTTKKKKKQQRKDEL</sequence>
<feature type="compositionally biased region" description="Basic and acidic residues" evidence="8">
    <location>
        <begin position="550"/>
        <end position="563"/>
    </location>
</feature>
<name>A0A1A6ABQ3_9TREE</name>
<dbReference type="InterPro" id="IPR044865">
    <property type="entry name" value="MRH_dom"/>
</dbReference>
<feature type="compositionally biased region" description="Polar residues" evidence="8">
    <location>
        <begin position="270"/>
        <end position="279"/>
    </location>
</feature>
<dbReference type="SUPFAM" id="SSF50911">
    <property type="entry name" value="Mannose 6-phosphate receptor domain"/>
    <property type="match status" value="1"/>
</dbReference>
<dbReference type="InterPro" id="IPR009011">
    <property type="entry name" value="Man6P_isomerase_rcpt-bd_dom_sf"/>
</dbReference>
<comment type="similarity">
    <text evidence="2">Belongs to the OS-9 family.</text>
</comment>
<dbReference type="OrthoDB" id="448954at2759"/>
<accession>A0A1A6ABQ3</accession>
<keyword evidence="5" id="KW-0430">Lectin</keyword>
<dbReference type="Pfam" id="PF07915">
    <property type="entry name" value="PRKCSH"/>
    <property type="match status" value="1"/>
</dbReference>
<dbReference type="GO" id="GO:0030970">
    <property type="term" value="P:retrograde protein transport, ER to cytosol"/>
    <property type="evidence" value="ECO:0007669"/>
    <property type="project" value="TreeGrafter"/>
</dbReference>
<evidence type="ECO:0000256" key="5">
    <source>
        <dbReference type="ARBA" id="ARBA00022734"/>
    </source>
</evidence>
<feature type="signal peptide" evidence="9">
    <location>
        <begin position="1"/>
        <end position="20"/>
    </location>
</feature>
<dbReference type="GO" id="GO:0005788">
    <property type="term" value="C:endoplasmic reticulum lumen"/>
    <property type="evidence" value="ECO:0007669"/>
    <property type="project" value="TreeGrafter"/>
</dbReference>
<feature type="domain" description="MRH" evidence="10">
    <location>
        <begin position="157"/>
        <end position="342"/>
    </location>
</feature>
<evidence type="ECO:0000256" key="2">
    <source>
        <dbReference type="ARBA" id="ARBA00009918"/>
    </source>
</evidence>
<dbReference type="EMBL" id="KI894028">
    <property type="protein sequence ID" value="OBR87489.1"/>
    <property type="molecule type" value="Genomic_DNA"/>
</dbReference>
<feature type="compositionally biased region" description="Basic and acidic residues" evidence="8">
    <location>
        <begin position="583"/>
        <end position="598"/>
    </location>
</feature>
<dbReference type="PANTHER" id="PTHR15414">
    <property type="entry name" value="OS-9-RELATED"/>
    <property type="match status" value="1"/>
</dbReference>
<evidence type="ECO:0000256" key="9">
    <source>
        <dbReference type="SAM" id="SignalP"/>
    </source>
</evidence>
<feature type="region of interest" description="Disordered" evidence="8">
    <location>
        <begin position="542"/>
        <end position="563"/>
    </location>
</feature>
<dbReference type="VEuPathDB" id="FungiDB:I303_01695"/>
<reference evidence="11" key="1">
    <citation type="submission" date="2013-07" db="EMBL/GenBank/DDBJ databases">
        <title>The Genome Sequence of Cryptococcus dejecticola CBS10117.</title>
        <authorList>
            <consortium name="The Broad Institute Genome Sequencing Platform"/>
            <person name="Cuomo C."/>
            <person name="Litvintseva A."/>
            <person name="Chen Y."/>
            <person name="Heitman J."/>
            <person name="Sun S."/>
            <person name="Springer D."/>
            <person name="Dromer F."/>
            <person name="Young S.K."/>
            <person name="Zeng Q."/>
            <person name="Gargeya S."/>
            <person name="Fitzgerald M."/>
            <person name="Abouelleil A."/>
            <person name="Alvarado L."/>
            <person name="Berlin A.M."/>
            <person name="Chapman S.B."/>
            <person name="Dewar J."/>
            <person name="Goldberg J."/>
            <person name="Griggs A."/>
            <person name="Gujja S."/>
            <person name="Hansen M."/>
            <person name="Howarth C."/>
            <person name="Imamovic A."/>
            <person name="Larimer J."/>
            <person name="McCowan C."/>
            <person name="Murphy C."/>
            <person name="Pearson M."/>
            <person name="Priest M."/>
            <person name="Roberts A."/>
            <person name="Saif S."/>
            <person name="Shea T."/>
            <person name="Sykes S."/>
            <person name="Wortman J."/>
            <person name="Nusbaum C."/>
            <person name="Birren B."/>
        </authorList>
    </citation>
    <scope>NUCLEOTIDE SEQUENCE [LARGE SCALE GENOMIC DNA]</scope>
    <source>
        <strain evidence="11">CBS 10117</strain>
    </source>
</reference>
<dbReference type="Proteomes" id="UP000078595">
    <property type="component" value="Chromosome 2"/>
</dbReference>
<evidence type="ECO:0000256" key="7">
    <source>
        <dbReference type="ARBA" id="ARBA00023157"/>
    </source>
</evidence>
<keyword evidence="13" id="KW-1185">Reference proteome</keyword>
<dbReference type="AlphaFoldDB" id="A0A1A6ABQ3"/>
<feature type="chain" id="PRO_5008342281" description="Protein OS-9 homolog" evidence="9">
    <location>
        <begin position="21"/>
        <end position="611"/>
    </location>
</feature>
<evidence type="ECO:0000256" key="8">
    <source>
        <dbReference type="SAM" id="MobiDB-lite"/>
    </source>
</evidence>
<dbReference type="GO" id="GO:0030246">
    <property type="term" value="F:carbohydrate binding"/>
    <property type="evidence" value="ECO:0007669"/>
    <property type="project" value="UniProtKB-KW"/>
</dbReference>
<dbReference type="KEGG" id="kdj:28965394"/>
<keyword evidence="6" id="KW-0256">Endoplasmic reticulum</keyword>
<reference evidence="12" key="3">
    <citation type="submission" date="2024-02" db="EMBL/GenBank/DDBJ databases">
        <title>Comparative genomics of Cryptococcus and Kwoniella reveals pathogenesis evolution and contrasting modes of karyotype evolution via chromosome fusion or intercentromeric recombination.</title>
        <authorList>
            <person name="Coelho M.A."/>
            <person name="David-Palma M."/>
            <person name="Shea T."/>
            <person name="Bowers K."/>
            <person name="McGinley-Smith S."/>
            <person name="Mohammad A.W."/>
            <person name="Gnirke A."/>
            <person name="Yurkov A.M."/>
            <person name="Nowrousian M."/>
            <person name="Sun S."/>
            <person name="Cuomo C.A."/>
            <person name="Heitman J."/>
        </authorList>
    </citation>
    <scope>NUCLEOTIDE SEQUENCE</scope>
    <source>
        <strain evidence="12">CBS 10117</strain>
    </source>
</reference>
<dbReference type="GO" id="GO:0030968">
    <property type="term" value="P:endoplasmic reticulum unfolded protein response"/>
    <property type="evidence" value="ECO:0007669"/>
    <property type="project" value="InterPro"/>
</dbReference>
<reference evidence="12" key="2">
    <citation type="submission" date="2013-07" db="EMBL/GenBank/DDBJ databases">
        <authorList>
            <consortium name="The Broad Institute Genome Sequencing Platform"/>
            <person name="Cuomo C."/>
            <person name="Litvintseva A."/>
            <person name="Chen Y."/>
            <person name="Heitman J."/>
            <person name="Sun S."/>
            <person name="Springer D."/>
            <person name="Dromer F."/>
            <person name="Young S.K."/>
            <person name="Zeng Q."/>
            <person name="Gargeya S."/>
            <person name="Fitzgerald M."/>
            <person name="Abouelleil A."/>
            <person name="Alvarado L."/>
            <person name="Berlin A.M."/>
            <person name="Chapman S.B."/>
            <person name="Dewar J."/>
            <person name="Goldberg J."/>
            <person name="Griggs A."/>
            <person name="Gujja S."/>
            <person name="Hansen M."/>
            <person name="Howarth C."/>
            <person name="Imamovic A."/>
            <person name="Larimer J."/>
            <person name="McCowan C."/>
            <person name="Murphy C."/>
            <person name="Pearson M."/>
            <person name="Priest M."/>
            <person name="Roberts A."/>
            <person name="Saif S."/>
            <person name="Shea T."/>
            <person name="Sykes S."/>
            <person name="Wortman J."/>
            <person name="Nusbaum C."/>
            <person name="Birren B."/>
        </authorList>
    </citation>
    <scope>NUCLEOTIDE SEQUENCE</scope>
    <source>
        <strain evidence="12">CBS 10117</strain>
    </source>
</reference>
<comment type="subcellular location">
    <subcellularLocation>
        <location evidence="1">Endoplasmic reticulum membrane</location>
        <topology evidence="1">Peripheral membrane protein</topology>
        <orientation evidence="1">Lumenal side</orientation>
    </subcellularLocation>
</comment>
<feature type="compositionally biased region" description="Low complexity" evidence="8">
    <location>
        <begin position="245"/>
        <end position="269"/>
    </location>
</feature>
<feature type="region of interest" description="Disordered" evidence="8">
    <location>
        <begin position="213"/>
        <end position="279"/>
    </location>
</feature>
<evidence type="ECO:0000313" key="11">
    <source>
        <dbReference type="EMBL" id="OBR87489.1"/>
    </source>
</evidence>
<dbReference type="InterPro" id="IPR012913">
    <property type="entry name" value="OS9-like_dom"/>
</dbReference>
<organism evidence="11">
    <name type="scientific">Kwoniella dejecticola CBS 10117</name>
    <dbReference type="NCBI Taxonomy" id="1296121"/>
    <lineage>
        <taxon>Eukaryota</taxon>
        <taxon>Fungi</taxon>
        <taxon>Dikarya</taxon>
        <taxon>Basidiomycota</taxon>
        <taxon>Agaricomycotina</taxon>
        <taxon>Tremellomycetes</taxon>
        <taxon>Tremellales</taxon>
        <taxon>Cryptococcaceae</taxon>
        <taxon>Kwoniella</taxon>
    </lineage>
</organism>
<feature type="compositionally biased region" description="Basic residues" evidence="8">
    <location>
        <begin position="599"/>
        <end position="611"/>
    </location>
</feature>
<evidence type="ECO:0000256" key="4">
    <source>
        <dbReference type="ARBA" id="ARBA00022729"/>
    </source>
</evidence>
<feature type="region of interest" description="Disordered" evidence="8">
    <location>
        <begin position="578"/>
        <end position="611"/>
    </location>
</feature>
<evidence type="ECO:0000256" key="6">
    <source>
        <dbReference type="ARBA" id="ARBA00022824"/>
    </source>
</evidence>
<dbReference type="RefSeq" id="XP_018265331.1">
    <property type="nucleotide sequence ID" value="XM_018405050.1"/>
</dbReference>
<keyword evidence="4 9" id="KW-0732">Signal</keyword>
<protein>
    <recommendedName>
        <fullName evidence="3">Protein OS-9 homolog</fullName>
    </recommendedName>
</protein>
<evidence type="ECO:0000259" key="10">
    <source>
        <dbReference type="PROSITE" id="PS51914"/>
    </source>
</evidence>
<dbReference type="PANTHER" id="PTHR15414:SF0">
    <property type="entry name" value="ENDOPLASMIC RETICULUM LECTIN 1"/>
    <property type="match status" value="1"/>
</dbReference>
<dbReference type="STRING" id="1296121.A0A1A6ABQ3"/>
<keyword evidence="7" id="KW-1015">Disulfide bond</keyword>
<evidence type="ECO:0000256" key="3">
    <source>
        <dbReference type="ARBA" id="ARBA00018727"/>
    </source>
</evidence>
<dbReference type="Gene3D" id="2.70.130.10">
    <property type="entry name" value="Mannose-6-phosphate receptor binding domain"/>
    <property type="match status" value="1"/>
</dbReference>
<gene>
    <name evidence="11" type="ORF">I303_01695</name>
    <name evidence="12" type="ORF">I303_102165</name>
</gene>